<dbReference type="Gramene" id="Zm00001eb403810_T001">
    <property type="protein sequence ID" value="Zm00001eb403810_P001"/>
    <property type="gene ID" value="Zm00001eb403810"/>
</dbReference>
<reference evidence="4" key="2">
    <citation type="submission" date="2019-07" db="EMBL/GenBank/DDBJ databases">
        <authorList>
            <person name="Seetharam A."/>
            <person name="Woodhouse M."/>
            <person name="Cannon E."/>
        </authorList>
    </citation>
    <scope>NUCLEOTIDE SEQUENCE [LARGE SCALE GENOMIC DNA]</scope>
    <source>
        <strain evidence="4">cv. B73</strain>
    </source>
</reference>
<keyword evidence="5" id="KW-1185">Reference proteome</keyword>
<dbReference type="Gene3D" id="1.20.1260.60">
    <property type="entry name" value="Vacuolar protein sorting-associated protein Ist1"/>
    <property type="match status" value="1"/>
</dbReference>
<evidence type="ECO:0000313" key="5">
    <source>
        <dbReference type="Proteomes" id="UP000007305"/>
    </source>
</evidence>
<feature type="transmembrane region" description="Helical" evidence="3">
    <location>
        <begin position="241"/>
        <end position="258"/>
    </location>
</feature>
<evidence type="ECO:0000256" key="3">
    <source>
        <dbReference type="SAM" id="Phobius"/>
    </source>
</evidence>
<evidence type="ECO:0000256" key="1">
    <source>
        <dbReference type="ARBA" id="ARBA00005536"/>
    </source>
</evidence>
<evidence type="ECO:0000313" key="4">
    <source>
        <dbReference type="EnsemblPlants" id="Zm00001eb403810_P001"/>
    </source>
</evidence>
<keyword evidence="3" id="KW-1133">Transmembrane helix</keyword>
<dbReference type="Pfam" id="PF03398">
    <property type="entry name" value="Ist1"/>
    <property type="match status" value="1"/>
</dbReference>
<proteinExistence type="inferred from homology"/>
<sequence>MHKSKGKFSGVLHKGFKPDKWSVEIDFCCSRKTSPRMAVGRIKLLRNRKEVQVRQMRREVAQLLEANQDMTARIRVEHVIREEKFMQAYDLIEVYCELIVARLSIIDSQKSSGGAQPTNEMCILLERSSLEQCTISLKYLQHGRLIIALKGKGRAFCAGGDLAALVRSIHKGSRLLEVITIVSFCAGGNSQSGFQIVGFEVVPCSVRHDPESMSKLKMYDKVGSVNCPFAALGFLSPASRGMLLTGIIILYLFLGIIAG</sequence>
<organism evidence="4 5">
    <name type="scientific">Zea mays</name>
    <name type="common">Maize</name>
    <dbReference type="NCBI Taxonomy" id="4577"/>
    <lineage>
        <taxon>Eukaryota</taxon>
        <taxon>Viridiplantae</taxon>
        <taxon>Streptophyta</taxon>
        <taxon>Embryophyta</taxon>
        <taxon>Tracheophyta</taxon>
        <taxon>Spermatophyta</taxon>
        <taxon>Magnoliopsida</taxon>
        <taxon>Liliopsida</taxon>
        <taxon>Poales</taxon>
        <taxon>Poaceae</taxon>
        <taxon>PACMAD clade</taxon>
        <taxon>Panicoideae</taxon>
        <taxon>Andropogonodae</taxon>
        <taxon>Andropogoneae</taxon>
        <taxon>Tripsacinae</taxon>
        <taxon>Zea</taxon>
    </lineage>
</organism>
<accession>A0A804RBY7</accession>
<comment type="similarity">
    <text evidence="1">Belongs to the IST1 family.</text>
</comment>
<feature type="coiled-coil region" evidence="2">
    <location>
        <begin position="46"/>
        <end position="73"/>
    </location>
</feature>
<keyword evidence="2" id="KW-0175">Coiled coil</keyword>
<dbReference type="PANTHER" id="PTHR12161">
    <property type="entry name" value="IST1 FAMILY MEMBER"/>
    <property type="match status" value="1"/>
</dbReference>
<dbReference type="InParanoid" id="A0A804RBY7"/>
<dbReference type="GO" id="GO:0015031">
    <property type="term" value="P:protein transport"/>
    <property type="evidence" value="ECO:0007669"/>
    <property type="project" value="InterPro"/>
</dbReference>
<dbReference type="EnsemblPlants" id="Zm00001eb403810_T001">
    <property type="protein sequence ID" value="Zm00001eb403810_P001"/>
    <property type="gene ID" value="Zm00001eb403810"/>
</dbReference>
<dbReference type="AlphaFoldDB" id="A0A804RBY7"/>
<dbReference type="FunFam" id="1.20.1260.60:FF:000007">
    <property type="entry name" value="Regulator of Vps4 activity in the MVB pathway protein"/>
    <property type="match status" value="1"/>
</dbReference>
<dbReference type="Proteomes" id="UP000007305">
    <property type="component" value="Chromosome 9"/>
</dbReference>
<keyword evidence="3" id="KW-0472">Membrane</keyword>
<reference evidence="4" key="3">
    <citation type="submission" date="2021-05" db="UniProtKB">
        <authorList>
            <consortium name="EnsemblPlants"/>
        </authorList>
    </citation>
    <scope>IDENTIFICATION</scope>
    <source>
        <strain evidence="4">cv. B73</strain>
    </source>
</reference>
<reference evidence="5" key="1">
    <citation type="journal article" date="2009" name="Science">
        <title>The B73 maize genome: complexity, diversity, and dynamics.</title>
        <authorList>
            <person name="Schnable P.S."/>
            <person name="Ware D."/>
            <person name="Fulton R.S."/>
            <person name="Stein J.C."/>
            <person name="Wei F."/>
            <person name="Pasternak S."/>
            <person name="Liang C."/>
            <person name="Zhang J."/>
            <person name="Fulton L."/>
            <person name="Graves T.A."/>
            <person name="Minx P."/>
            <person name="Reily A.D."/>
            <person name="Courtney L."/>
            <person name="Kruchowski S.S."/>
            <person name="Tomlinson C."/>
            <person name="Strong C."/>
            <person name="Delehaunty K."/>
            <person name="Fronick C."/>
            <person name="Courtney B."/>
            <person name="Rock S.M."/>
            <person name="Belter E."/>
            <person name="Du F."/>
            <person name="Kim K."/>
            <person name="Abbott R.M."/>
            <person name="Cotton M."/>
            <person name="Levy A."/>
            <person name="Marchetto P."/>
            <person name="Ochoa K."/>
            <person name="Jackson S.M."/>
            <person name="Gillam B."/>
            <person name="Chen W."/>
            <person name="Yan L."/>
            <person name="Higginbotham J."/>
            <person name="Cardenas M."/>
            <person name="Waligorski J."/>
            <person name="Applebaum E."/>
            <person name="Phelps L."/>
            <person name="Falcone J."/>
            <person name="Kanchi K."/>
            <person name="Thane T."/>
            <person name="Scimone A."/>
            <person name="Thane N."/>
            <person name="Henke J."/>
            <person name="Wang T."/>
            <person name="Ruppert J."/>
            <person name="Shah N."/>
            <person name="Rotter K."/>
            <person name="Hodges J."/>
            <person name="Ingenthron E."/>
            <person name="Cordes M."/>
            <person name="Kohlberg S."/>
            <person name="Sgro J."/>
            <person name="Delgado B."/>
            <person name="Mead K."/>
            <person name="Chinwalla A."/>
            <person name="Leonard S."/>
            <person name="Crouse K."/>
            <person name="Collura K."/>
            <person name="Kudrna D."/>
            <person name="Currie J."/>
            <person name="He R."/>
            <person name="Angelova A."/>
            <person name="Rajasekar S."/>
            <person name="Mueller T."/>
            <person name="Lomeli R."/>
            <person name="Scara G."/>
            <person name="Ko A."/>
            <person name="Delaney K."/>
            <person name="Wissotski M."/>
            <person name="Lopez G."/>
            <person name="Campos D."/>
            <person name="Braidotti M."/>
            <person name="Ashley E."/>
            <person name="Golser W."/>
            <person name="Kim H."/>
            <person name="Lee S."/>
            <person name="Lin J."/>
            <person name="Dujmic Z."/>
            <person name="Kim W."/>
            <person name="Talag J."/>
            <person name="Zuccolo A."/>
            <person name="Fan C."/>
            <person name="Sebastian A."/>
            <person name="Kramer M."/>
            <person name="Spiegel L."/>
            <person name="Nascimento L."/>
            <person name="Zutavern T."/>
            <person name="Miller B."/>
            <person name="Ambroise C."/>
            <person name="Muller S."/>
            <person name="Spooner W."/>
            <person name="Narechania A."/>
            <person name="Ren L."/>
            <person name="Wei S."/>
            <person name="Kumari S."/>
            <person name="Faga B."/>
            <person name="Levy M.J."/>
            <person name="McMahan L."/>
            <person name="Van Buren P."/>
            <person name="Vaughn M.W."/>
            <person name="Ying K."/>
            <person name="Yeh C.-T."/>
            <person name="Emrich S.J."/>
            <person name="Jia Y."/>
            <person name="Kalyanaraman A."/>
            <person name="Hsia A.-P."/>
            <person name="Barbazuk W.B."/>
            <person name="Baucom R.S."/>
            <person name="Brutnell T.P."/>
            <person name="Carpita N.C."/>
            <person name="Chaparro C."/>
            <person name="Chia J.-M."/>
            <person name="Deragon J.-M."/>
            <person name="Estill J.C."/>
            <person name="Fu Y."/>
            <person name="Jeddeloh J.A."/>
            <person name="Han Y."/>
            <person name="Lee H."/>
            <person name="Li P."/>
            <person name="Lisch D.R."/>
            <person name="Liu S."/>
            <person name="Liu Z."/>
            <person name="Nagel D.H."/>
            <person name="McCann M.C."/>
            <person name="SanMiguel P."/>
            <person name="Myers A.M."/>
            <person name="Nettleton D."/>
            <person name="Nguyen J."/>
            <person name="Penning B.W."/>
            <person name="Ponnala L."/>
            <person name="Schneider K.L."/>
            <person name="Schwartz D.C."/>
            <person name="Sharma A."/>
            <person name="Soderlund C."/>
            <person name="Springer N.M."/>
            <person name="Sun Q."/>
            <person name="Wang H."/>
            <person name="Waterman M."/>
            <person name="Westerman R."/>
            <person name="Wolfgruber T.K."/>
            <person name="Yang L."/>
            <person name="Yu Y."/>
            <person name="Zhang L."/>
            <person name="Zhou S."/>
            <person name="Zhu Q."/>
            <person name="Bennetzen J.L."/>
            <person name="Dawe R.K."/>
            <person name="Jiang J."/>
            <person name="Jiang N."/>
            <person name="Presting G.G."/>
            <person name="Wessler S.R."/>
            <person name="Aluru S."/>
            <person name="Martienssen R.A."/>
            <person name="Clifton S.W."/>
            <person name="McCombie W.R."/>
            <person name="Wing R.A."/>
            <person name="Wilson R.K."/>
        </authorList>
    </citation>
    <scope>NUCLEOTIDE SEQUENCE [LARGE SCALE GENOMIC DNA]</scope>
    <source>
        <strain evidence="5">cv. B73</strain>
    </source>
</reference>
<name>A0A804RBY7_MAIZE</name>
<evidence type="ECO:0000256" key="2">
    <source>
        <dbReference type="SAM" id="Coils"/>
    </source>
</evidence>
<keyword evidence="3" id="KW-0812">Transmembrane</keyword>
<protein>
    <recommendedName>
        <fullName evidence="6">Regulator of Vps4 activity in the MVB pathway protein</fullName>
    </recommendedName>
</protein>
<dbReference type="InterPro" id="IPR005061">
    <property type="entry name" value="Ist1"/>
</dbReference>
<evidence type="ECO:0008006" key="6">
    <source>
        <dbReference type="Google" id="ProtNLM"/>
    </source>
</evidence>
<dbReference type="InterPro" id="IPR042277">
    <property type="entry name" value="IST1-like"/>
</dbReference>
<dbReference type="PANTHER" id="PTHR12161:SF13">
    <property type="entry name" value="REGULATOR OF VPS4 ACTIVITY IN THE MVB PATHWAY PROTEIN"/>
    <property type="match status" value="1"/>
</dbReference>